<dbReference type="EMBL" id="GGEC01089896">
    <property type="protein sequence ID" value="MBX70380.1"/>
    <property type="molecule type" value="Transcribed_RNA"/>
</dbReference>
<reference evidence="1" key="1">
    <citation type="submission" date="2018-02" db="EMBL/GenBank/DDBJ databases">
        <title>Rhizophora mucronata_Transcriptome.</title>
        <authorList>
            <person name="Meera S.P."/>
            <person name="Sreeshan A."/>
            <person name="Augustine A."/>
        </authorList>
    </citation>
    <scope>NUCLEOTIDE SEQUENCE</scope>
    <source>
        <tissue evidence="1">Leaf</tissue>
    </source>
</reference>
<evidence type="ECO:0000313" key="1">
    <source>
        <dbReference type="EMBL" id="MBX70380.1"/>
    </source>
</evidence>
<proteinExistence type="predicted"/>
<sequence length="66" mass="7762">MFGVTNIKAMSAQWNSSNSRPIYDTHKLAHVYSNCHSLSGLCWNKHLWKGYQLFMWNPLSRRFSVD</sequence>
<accession>A0A2P2QTM4</accession>
<name>A0A2P2QTM4_RHIMU</name>
<organism evidence="1">
    <name type="scientific">Rhizophora mucronata</name>
    <name type="common">Asiatic mangrove</name>
    <dbReference type="NCBI Taxonomy" id="61149"/>
    <lineage>
        <taxon>Eukaryota</taxon>
        <taxon>Viridiplantae</taxon>
        <taxon>Streptophyta</taxon>
        <taxon>Embryophyta</taxon>
        <taxon>Tracheophyta</taxon>
        <taxon>Spermatophyta</taxon>
        <taxon>Magnoliopsida</taxon>
        <taxon>eudicotyledons</taxon>
        <taxon>Gunneridae</taxon>
        <taxon>Pentapetalae</taxon>
        <taxon>rosids</taxon>
        <taxon>fabids</taxon>
        <taxon>Malpighiales</taxon>
        <taxon>Rhizophoraceae</taxon>
        <taxon>Rhizophora</taxon>
    </lineage>
</organism>
<dbReference type="AlphaFoldDB" id="A0A2P2QTM4"/>
<protein>
    <submittedName>
        <fullName evidence="1">Uncharacterized protein</fullName>
    </submittedName>
</protein>